<dbReference type="Proteomes" id="UP001595925">
    <property type="component" value="Unassembled WGS sequence"/>
</dbReference>
<feature type="transmembrane region" description="Helical" evidence="2">
    <location>
        <begin position="228"/>
        <end position="247"/>
    </location>
</feature>
<feature type="region of interest" description="Disordered" evidence="1">
    <location>
        <begin position="337"/>
        <end position="401"/>
    </location>
</feature>
<organism evidence="3 4">
    <name type="scientific">Saliphagus infecundisoli</name>
    <dbReference type="NCBI Taxonomy" id="1849069"/>
    <lineage>
        <taxon>Archaea</taxon>
        <taxon>Methanobacteriati</taxon>
        <taxon>Methanobacteriota</taxon>
        <taxon>Stenosarchaea group</taxon>
        <taxon>Halobacteria</taxon>
        <taxon>Halobacteriales</taxon>
        <taxon>Natrialbaceae</taxon>
        <taxon>Saliphagus</taxon>
    </lineage>
</organism>
<evidence type="ECO:0000313" key="3">
    <source>
        <dbReference type="EMBL" id="MFC4988196.1"/>
    </source>
</evidence>
<sequence>MIDNPRIDLLVARHGRAIAIAAVAVGVLALVATGWAAANPQTTTAPAGVAEDRVETEVATSAEVVRDGLWESGTELRDNPLYTRNDTPVVAVEPRTTVPEDSEVTVDHVVSICYEAVRDETVFWEDGEEVLNETVTAEGGVATSSTEIDVESVADRREAIEADLGDVGTVALSVVVDVRYSGDLDGGYELSTPLAMDEEAYWFEESMSESVSHDRAAGAETTEPRSTLVAGFGLLALAAFGVAAVVARRGTVDPDVARRRLHERRHAEWISHGTIPMWIGDHHVALDTLEDVVDVAIDTNERVVHDRDRELFAVVSDDVVYYYSERGLWEETAWPDFDLQSGERPPMPDDAGGKTARPPEMDGGSPALEGDGSASVPGGTDPASDDDSLPDPDDDDAWEQL</sequence>
<dbReference type="RefSeq" id="WP_224827063.1">
    <property type="nucleotide sequence ID" value="NZ_JAIVEF010000001.1"/>
</dbReference>
<keyword evidence="2" id="KW-0472">Membrane</keyword>
<dbReference type="AlphaFoldDB" id="A0ABD5QEM1"/>
<keyword evidence="4" id="KW-1185">Reference proteome</keyword>
<gene>
    <name evidence="3" type="ORF">ACFPFO_10595</name>
</gene>
<keyword evidence="2" id="KW-0812">Transmembrane</keyword>
<protein>
    <submittedName>
        <fullName evidence="3">DUF5305 domain-containing protein</fullName>
    </submittedName>
</protein>
<evidence type="ECO:0000256" key="2">
    <source>
        <dbReference type="SAM" id="Phobius"/>
    </source>
</evidence>
<evidence type="ECO:0000256" key="1">
    <source>
        <dbReference type="SAM" id="MobiDB-lite"/>
    </source>
</evidence>
<dbReference type="EMBL" id="JBHSJG010000036">
    <property type="protein sequence ID" value="MFC4988196.1"/>
    <property type="molecule type" value="Genomic_DNA"/>
</dbReference>
<name>A0ABD5QEM1_9EURY</name>
<dbReference type="Pfam" id="PF17231">
    <property type="entry name" value="DUF5305"/>
    <property type="match status" value="1"/>
</dbReference>
<keyword evidence="2" id="KW-1133">Transmembrane helix</keyword>
<dbReference type="InterPro" id="IPR035185">
    <property type="entry name" value="DUF5305"/>
</dbReference>
<reference evidence="3 4" key="1">
    <citation type="journal article" date="2019" name="Int. J. Syst. Evol. Microbiol.">
        <title>The Global Catalogue of Microorganisms (GCM) 10K type strain sequencing project: providing services to taxonomists for standard genome sequencing and annotation.</title>
        <authorList>
            <consortium name="The Broad Institute Genomics Platform"/>
            <consortium name="The Broad Institute Genome Sequencing Center for Infectious Disease"/>
            <person name="Wu L."/>
            <person name="Ma J."/>
        </authorList>
    </citation>
    <scope>NUCLEOTIDE SEQUENCE [LARGE SCALE GENOMIC DNA]</scope>
    <source>
        <strain evidence="3 4">CGMCC 1.15824</strain>
    </source>
</reference>
<feature type="compositionally biased region" description="Acidic residues" evidence="1">
    <location>
        <begin position="383"/>
        <end position="401"/>
    </location>
</feature>
<accession>A0ABD5QEM1</accession>
<comment type="caution">
    <text evidence="3">The sequence shown here is derived from an EMBL/GenBank/DDBJ whole genome shotgun (WGS) entry which is preliminary data.</text>
</comment>
<proteinExistence type="predicted"/>
<evidence type="ECO:0000313" key="4">
    <source>
        <dbReference type="Proteomes" id="UP001595925"/>
    </source>
</evidence>